<proteinExistence type="predicted"/>
<name>A0ABQ5UUN6_9HYPH</name>
<evidence type="ECO:0000313" key="5">
    <source>
        <dbReference type="Proteomes" id="UP001161405"/>
    </source>
</evidence>
<dbReference type="Proteomes" id="UP001161405">
    <property type="component" value="Unassembled WGS sequence"/>
</dbReference>
<dbReference type="InterPro" id="IPR010982">
    <property type="entry name" value="Lambda_DNA-bd_dom_sf"/>
</dbReference>
<dbReference type="EMBL" id="BSNI01000002">
    <property type="protein sequence ID" value="GLQ18263.1"/>
    <property type="molecule type" value="Genomic_DNA"/>
</dbReference>
<dbReference type="Pfam" id="PF13239">
    <property type="entry name" value="2TM"/>
    <property type="match status" value="1"/>
</dbReference>
<dbReference type="PANTHER" id="PTHR46558:SF3">
    <property type="entry name" value="TRANSCRIPTIONAL REGULATOR"/>
    <property type="match status" value="1"/>
</dbReference>
<gene>
    <name evidence="4" type="ORF">GCM10007879_25120</name>
</gene>
<dbReference type="PANTHER" id="PTHR46558">
    <property type="entry name" value="TRACRIPTIONAL REGULATORY PROTEIN-RELATED-RELATED"/>
    <property type="match status" value="1"/>
</dbReference>
<keyword evidence="2" id="KW-0812">Transmembrane</keyword>
<feature type="transmembrane region" description="Helical" evidence="2">
    <location>
        <begin position="121"/>
        <end position="144"/>
    </location>
</feature>
<comment type="caution">
    <text evidence="4">The sequence shown here is derived from an EMBL/GenBank/DDBJ whole genome shotgun (WGS) entry which is preliminary data.</text>
</comment>
<accession>A0ABQ5UUN6</accession>
<dbReference type="RefSeq" id="WP_284365072.1">
    <property type="nucleotide sequence ID" value="NZ_BSNI01000002.1"/>
</dbReference>
<keyword evidence="2" id="KW-1133">Transmembrane helix</keyword>
<feature type="domain" description="HTH cro/C1-type" evidence="3">
    <location>
        <begin position="3"/>
        <end position="56"/>
    </location>
</feature>
<dbReference type="InterPro" id="IPR001387">
    <property type="entry name" value="Cro/C1-type_HTH"/>
</dbReference>
<dbReference type="SUPFAM" id="SSF47413">
    <property type="entry name" value="lambda repressor-like DNA-binding domains"/>
    <property type="match status" value="1"/>
</dbReference>
<evidence type="ECO:0000313" key="4">
    <source>
        <dbReference type="EMBL" id="GLQ18263.1"/>
    </source>
</evidence>
<reference evidence="4" key="2">
    <citation type="submission" date="2023-01" db="EMBL/GenBank/DDBJ databases">
        <title>Draft genome sequence of Maritalea porphyrae strain NBRC 107169.</title>
        <authorList>
            <person name="Sun Q."/>
            <person name="Mori K."/>
        </authorList>
    </citation>
    <scope>NUCLEOTIDE SEQUENCE</scope>
    <source>
        <strain evidence="4">NBRC 107169</strain>
    </source>
</reference>
<keyword evidence="2" id="KW-0472">Membrane</keyword>
<dbReference type="PROSITE" id="PS50943">
    <property type="entry name" value="HTH_CROC1"/>
    <property type="match status" value="1"/>
</dbReference>
<organism evidence="4 5">
    <name type="scientific">Maritalea porphyrae</name>
    <dbReference type="NCBI Taxonomy" id="880732"/>
    <lineage>
        <taxon>Bacteria</taxon>
        <taxon>Pseudomonadati</taxon>
        <taxon>Pseudomonadota</taxon>
        <taxon>Alphaproteobacteria</taxon>
        <taxon>Hyphomicrobiales</taxon>
        <taxon>Devosiaceae</taxon>
        <taxon>Maritalea</taxon>
    </lineage>
</organism>
<keyword evidence="1" id="KW-0238">DNA-binding</keyword>
<dbReference type="Pfam" id="PF01381">
    <property type="entry name" value="HTH_3"/>
    <property type="match status" value="1"/>
</dbReference>
<evidence type="ECO:0000259" key="3">
    <source>
        <dbReference type="PROSITE" id="PS50943"/>
    </source>
</evidence>
<evidence type="ECO:0000256" key="1">
    <source>
        <dbReference type="ARBA" id="ARBA00023125"/>
    </source>
</evidence>
<evidence type="ECO:0000256" key="2">
    <source>
        <dbReference type="SAM" id="Phobius"/>
    </source>
</evidence>
<reference evidence="4" key="1">
    <citation type="journal article" date="2014" name="Int. J. Syst. Evol. Microbiol.">
        <title>Complete genome of a new Firmicutes species belonging to the dominant human colonic microbiota ('Ruminococcus bicirculans') reveals two chromosomes and a selective capacity to utilize plant glucans.</title>
        <authorList>
            <consortium name="NISC Comparative Sequencing Program"/>
            <person name="Wegmann U."/>
            <person name="Louis P."/>
            <person name="Goesmann A."/>
            <person name="Henrissat B."/>
            <person name="Duncan S.H."/>
            <person name="Flint H.J."/>
        </authorList>
    </citation>
    <scope>NUCLEOTIDE SEQUENCE</scope>
    <source>
        <strain evidence="4">NBRC 107169</strain>
    </source>
</reference>
<dbReference type="CDD" id="cd00093">
    <property type="entry name" value="HTH_XRE"/>
    <property type="match status" value="1"/>
</dbReference>
<dbReference type="SMART" id="SM00530">
    <property type="entry name" value="HTH_XRE"/>
    <property type="match status" value="1"/>
</dbReference>
<keyword evidence="5" id="KW-1185">Reference proteome</keyword>
<dbReference type="Gene3D" id="1.10.260.40">
    <property type="entry name" value="lambda repressor-like DNA-binding domains"/>
    <property type="match status" value="1"/>
</dbReference>
<feature type="transmembrane region" description="Helical" evidence="2">
    <location>
        <begin position="94"/>
        <end position="115"/>
    </location>
</feature>
<dbReference type="InterPro" id="IPR025698">
    <property type="entry name" value="2TM_dom"/>
</dbReference>
<protein>
    <recommendedName>
        <fullName evidence="3">HTH cro/C1-type domain-containing protein</fullName>
    </recommendedName>
</protein>
<sequence length="175" mass="20204">MSIIGRRTERGWTQEQLAEAAGISTRTVQRLEAGRTANLESLKCLAAVFETNVATLIEEQKMAHSAEDTHLEDDNSKSYLESEAIKYVKNLKDFYKHLIVFIIVAPCLVAFNAWLTPGVWWVVWAIGPWAFAIAMHLLTVFGFLKFFGPDWEQRQFQKRMREHELRNSKADFIKK</sequence>